<dbReference type="AlphaFoldDB" id="A0AAN7V3V7"/>
<organism evidence="2 3">
    <name type="scientific">Pyrocoelia pectoralis</name>
    <dbReference type="NCBI Taxonomy" id="417401"/>
    <lineage>
        <taxon>Eukaryota</taxon>
        <taxon>Metazoa</taxon>
        <taxon>Ecdysozoa</taxon>
        <taxon>Arthropoda</taxon>
        <taxon>Hexapoda</taxon>
        <taxon>Insecta</taxon>
        <taxon>Pterygota</taxon>
        <taxon>Neoptera</taxon>
        <taxon>Endopterygota</taxon>
        <taxon>Coleoptera</taxon>
        <taxon>Polyphaga</taxon>
        <taxon>Elateriformia</taxon>
        <taxon>Elateroidea</taxon>
        <taxon>Lampyridae</taxon>
        <taxon>Lampyrinae</taxon>
        <taxon>Pyrocoelia</taxon>
    </lineage>
</organism>
<feature type="compositionally biased region" description="Polar residues" evidence="1">
    <location>
        <begin position="470"/>
        <end position="479"/>
    </location>
</feature>
<evidence type="ECO:0000313" key="3">
    <source>
        <dbReference type="Proteomes" id="UP001329430"/>
    </source>
</evidence>
<dbReference type="EMBL" id="JAVRBK010000008">
    <property type="protein sequence ID" value="KAK5639913.1"/>
    <property type="molecule type" value="Genomic_DNA"/>
</dbReference>
<feature type="region of interest" description="Disordered" evidence="1">
    <location>
        <begin position="690"/>
        <end position="734"/>
    </location>
</feature>
<reference evidence="2 3" key="1">
    <citation type="journal article" date="2024" name="Insects">
        <title>An Improved Chromosome-Level Genome Assembly of the Firefly Pyrocoelia pectoralis.</title>
        <authorList>
            <person name="Fu X."/>
            <person name="Meyer-Rochow V.B."/>
            <person name="Ballantyne L."/>
            <person name="Zhu X."/>
        </authorList>
    </citation>
    <scope>NUCLEOTIDE SEQUENCE [LARGE SCALE GENOMIC DNA]</scope>
    <source>
        <strain evidence="2">XCY_ONT2</strain>
    </source>
</reference>
<evidence type="ECO:0000256" key="1">
    <source>
        <dbReference type="SAM" id="MobiDB-lite"/>
    </source>
</evidence>
<gene>
    <name evidence="2" type="ORF">RI129_010724</name>
</gene>
<feature type="region of interest" description="Disordered" evidence="1">
    <location>
        <begin position="40"/>
        <end position="107"/>
    </location>
</feature>
<protein>
    <submittedName>
        <fullName evidence="2">Uncharacterized protein</fullName>
    </submittedName>
</protein>
<accession>A0AAN7V3V7</accession>
<feature type="compositionally biased region" description="Low complexity" evidence="1">
    <location>
        <begin position="456"/>
        <end position="469"/>
    </location>
</feature>
<name>A0AAN7V3V7_9COLE</name>
<comment type="caution">
    <text evidence="2">The sequence shown here is derived from an EMBL/GenBank/DDBJ whole genome shotgun (WGS) entry which is preliminary data.</text>
</comment>
<feature type="region of interest" description="Disordered" evidence="1">
    <location>
        <begin position="443"/>
        <end position="487"/>
    </location>
</feature>
<sequence>MSCGSLPPVPGLIPISALRKSPSCNNDLRECTPCAIKKEVMGEQRPRRTGSQPSVDLIDIARRSRGYVDTPQAPSGKARAARHRKSDRRRERRGGRKRSSSKRREIVEEEKCVNPRVNPIFVWIRQEDTHIVEVKCEDYDKRNRIVLTKTAQGWRAIPRTETLVPNLKAAASSATTVDDDDTFKQQTRKVKKSNRVKRKSTAVQVDDDDVLFIDEQRMDEPEEPTWNVPVNIESHLPSHTIKVQRKRSPSPEQITTETDGSNENVNTSVEHNYIAQVPSAECSAKKICDVTPLDNLLAVAELEFNQQIQTEAWQESESMQELDLISKDSTNTQGDNFESECEKEEDCDYNEEEENNLAMDDILNRLEQSLQSPDTLCTDLAESITTENEEEKIAENTQVPENTLPVTQELQVCSTITDDKPTDLSTTKKVECLTITLPDEDLIPTDLSVPKKKSRSPSPRVISPRPSSRCSETIQSPQPSGLPAVPHSPDVQTVTKTAYLESLLSSSSHKIQLNSEITRLNEPLDFGKCRKSASPTVTCSEEINTCTSSTSRDGEPEPKKGRLDDITLRTILDAATLQNRDESKRNSKSESSRLLELLTTEMEPDALTQLKQLHADPNINLPDPMLVPKDRLSLILMSPAKEIPKLLNQRPELRLPEALAFPHLLQDPDILVITISQLEIIIKKQTTINVPEKAKPPPTPVSKKPPDLPIKPIEREKPPVKQPPKPPPPIKDAPSRVHEVCNDPNMMWLPYLHQLEVAAMAFGNTDFLKMISSFPHYSNQMPDISQMFPLNRFPHPTFPLPPLPNNVSSSNPFEFPIWHESTQSNYHQQRQNPYEKLCNGKPPYRDYASDKTKTHKFPISKGQFTPSIYQQSHHAPLPHQFMNVPTPYQHPHPRATANLQIPQYNTILTQKNPMYAKEKTNCDLKLYAAKNATNQKHVISPSNQKHQSNQKLKSLNDAVNNNNKKSEFAATQQPMDLSGSTTKTKPVSLAKSLKFDDVPEVGSTTASIEDMTSHMQESQKHLWHPLFGNQKSSSNPWNWTTVTATGE</sequence>
<feature type="compositionally biased region" description="Pro residues" evidence="1">
    <location>
        <begin position="720"/>
        <end position="731"/>
    </location>
</feature>
<keyword evidence="3" id="KW-1185">Reference proteome</keyword>
<evidence type="ECO:0000313" key="2">
    <source>
        <dbReference type="EMBL" id="KAK5639913.1"/>
    </source>
</evidence>
<feature type="compositionally biased region" description="Basic residues" evidence="1">
    <location>
        <begin position="79"/>
        <end position="101"/>
    </location>
</feature>
<proteinExistence type="predicted"/>
<feature type="region of interest" description="Disordered" evidence="1">
    <location>
        <begin position="241"/>
        <end position="265"/>
    </location>
</feature>
<dbReference type="Proteomes" id="UP001329430">
    <property type="component" value="Chromosome 8"/>
</dbReference>
<feature type="compositionally biased region" description="Polar residues" evidence="1">
    <location>
        <begin position="250"/>
        <end position="265"/>
    </location>
</feature>